<dbReference type="Pfam" id="PF03780">
    <property type="entry name" value="Asp23"/>
    <property type="match status" value="1"/>
</dbReference>
<dbReference type="EMBL" id="CP011541">
    <property type="protein sequence ID" value="AKK02262.1"/>
    <property type="molecule type" value="Genomic_DNA"/>
</dbReference>
<proteinExistence type="inferred from homology"/>
<dbReference type="AlphaFoldDB" id="A0A0G3GTV6"/>
<evidence type="ECO:0008006" key="4">
    <source>
        <dbReference type="Google" id="ProtNLM"/>
    </source>
</evidence>
<dbReference type="KEGG" id="cei:CEPID_01905"/>
<gene>
    <name evidence="2" type="ORF">CEPID_01905</name>
</gene>
<accession>A0A0G3GTV6</accession>
<evidence type="ECO:0000256" key="1">
    <source>
        <dbReference type="ARBA" id="ARBA00005721"/>
    </source>
</evidence>
<organism evidence="2 3">
    <name type="scientific">Corynebacterium epidermidicanis</name>
    <dbReference type="NCBI Taxonomy" id="1050174"/>
    <lineage>
        <taxon>Bacteria</taxon>
        <taxon>Bacillati</taxon>
        <taxon>Actinomycetota</taxon>
        <taxon>Actinomycetes</taxon>
        <taxon>Mycobacteriales</taxon>
        <taxon>Corynebacteriaceae</taxon>
        <taxon>Corynebacterium</taxon>
    </lineage>
</organism>
<sequence length="153" mass="16432">MALTVRISERAITRIVAAAVASVPGTISHSAGIDRLTGRKFPRYDVQLDELQGTVSIETFIAVTWPSPVVKVAEAVRDAVRMHVETFTGLTVSQVNVVVGPVVHTGLRVTADQLALSPPPTASIRVRSTPVTSVSMPVAPRPLRPIVIWRAPR</sequence>
<protein>
    <recommendedName>
        <fullName evidence="4">Asp23 family</fullName>
    </recommendedName>
</protein>
<reference evidence="2 3" key="1">
    <citation type="submission" date="2015-05" db="EMBL/GenBank/DDBJ databases">
        <title>Complete genome sequence of Corynebacterium epidermidicanis DSM 45586, isolated from the skin of a dog suffering from pruritus.</title>
        <authorList>
            <person name="Ruckert C."/>
            <person name="Albersmeier A."/>
            <person name="Winkler A."/>
            <person name="Tauch A."/>
        </authorList>
    </citation>
    <scope>NUCLEOTIDE SEQUENCE [LARGE SCALE GENOMIC DNA]</scope>
    <source>
        <strain evidence="2 3">DSM 45586</strain>
    </source>
</reference>
<name>A0A0G3GTV6_9CORY</name>
<dbReference type="PATRIC" id="fig|1050174.4.peg.384"/>
<evidence type="ECO:0000313" key="2">
    <source>
        <dbReference type="EMBL" id="AKK02262.1"/>
    </source>
</evidence>
<dbReference type="RefSeq" id="WP_083984330.1">
    <property type="nucleotide sequence ID" value="NZ_CP011541.1"/>
</dbReference>
<dbReference type="InterPro" id="IPR005531">
    <property type="entry name" value="Asp23"/>
</dbReference>
<evidence type="ECO:0000313" key="3">
    <source>
        <dbReference type="Proteomes" id="UP000035368"/>
    </source>
</evidence>
<dbReference type="OrthoDB" id="4410938at2"/>
<dbReference type="STRING" id="1050174.CEPID_01905"/>
<keyword evidence="3" id="KW-1185">Reference proteome</keyword>
<comment type="similarity">
    <text evidence="1">Belongs to the asp23 family.</text>
</comment>
<dbReference type="Proteomes" id="UP000035368">
    <property type="component" value="Chromosome"/>
</dbReference>